<evidence type="ECO:0000313" key="2">
    <source>
        <dbReference type="Proteomes" id="UP001157961"/>
    </source>
</evidence>
<dbReference type="Proteomes" id="UP001157961">
    <property type="component" value="Unassembled WGS sequence"/>
</dbReference>
<sequence>MKLSLDGPIWTRLYGPYGVQPVASTLESLSCDWQQAVADDLYWERLHHQETLYPVTYAALPWLWEIAPKDAANLDFFSQVLFCATAPDGDALNGLDLDVTAHAHKWLAQDILLTWDDMNVLSGPRDWFLGHKIEIADACLAALPQTLSESSAAHLLAGPCVCAHAATLAEALRMVANGLSTVEIGEDLEPFDSDDKRMLQRVLPRIEQSQPALALGLRDVASHMQVLQGLDPIWEDCTKTGDLFTRGK</sequence>
<reference evidence="1 2" key="1">
    <citation type="submission" date="2017-05" db="EMBL/GenBank/DDBJ databases">
        <authorList>
            <person name="Varghese N."/>
            <person name="Submissions S."/>
        </authorList>
    </citation>
    <scope>NUCLEOTIDE SEQUENCE [LARGE SCALE GENOMIC DNA]</scope>
    <source>
        <strain evidence="1 2">DSM 29734</strain>
    </source>
</reference>
<evidence type="ECO:0000313" key="1">
    <source>
        <dbReference type="EMBL" id="SMP26491.1"/>
    </source>
</evidence>
<name>A0ABY1P4P8_9RHOB</name>
<dbReference type="RefSeq" id="WP_283426659.1">
    <property type="nucleotide sequence ID" value="NZ_FXTY01000005.1"/>
</dbReference>
<organism evidence="1 2">
    <name type="scientific">Shimia sagamensis</name>
    <dbReference type="NCBI Taxonomy" id="1566352"/>
    <lineage>
        <taxon>Bacteria</taxon>
        <taxon>Pseudomonadati</taxon>
        <taxon>Pseudomonadota</taxon>
        <taxon>Alphaproteobacteria</taxon>
        <taxon>Rhodobacterales</taxon>
        <taxon>Roseobacteraceae</taxon>
    </lineage>
</organism>
<evidence type="ECO:0008006" key="3">
    <source>
        <dbReference type="Google" id="ProtNLM"/>
    </source>
</evidence>
<keyword evidence="2" id="KW-1185">Reference proteome</keyword>
<proteinExistence type="predicted"/>
<gene>
    <name evidence="1" type="ORF">SAMN06265373_105253</name>
</gene>
<dbReference type="EMBL" id="FXTY01000005">
    <property type="protein sequence ID" value="SMP26491.1"/>
    <property type="molecule type" value="Genomic_DNA"/>
</dbReference>
<comment type="caution">
    <text evidence="1">The sequence shown here is derived from an EMBL/GenBank/DDBJ whole genome shotgun (WGS) entry which is preliminary data.</text>
</comment>
<accession>A0ABY1P4P8</accession>
<protein>
    <recommendedName>
        <fullName evidence="3">DUF4123 domain-containing protein</fullName>
    </recommendedName>
</protein>